<feature type="transmembrane region" description="Helical" evidence="1">
    <location>
        <begin position="105"/>
        <end position="127"/>
    </location>
</feature>
<protein>
    <recommendedName>
        <fullName evidence="4">Glycosyltransferase RgtA/B/C/D-like domain-containing protein</fullName>
    </recommendedName>
</protein>
<keyword evidence="1" id="KW-1133">Transmembrane helix</keyword>
<feature type="transmembrane region" description="Helical" evidence="1">
    <location>
        <begin position="244"/>
        <end position="265"/>
    </location>
</feature>
<proteinExistence type="predicted"/>
<feature type="transmembrane region" description="Helical" evidence="1">
    <location>
        <begin position="196"/>
        <end position="223"/>
    </location>
</feature>
<evidence type="ECO:0008006" key="4">
    <source>
        <dbReference type="Google" id="ProtNLM"/>
    </source>
</evidence>
<evidence type="ECO:0000313" key="2">
    <source>
        <dbReference type="EMBL" id="MCP1258019.1"/>
    </source>
</evidence>
<sequence>MFGKNSIPLKNIVIFIVLFWTCGVFLSWLHSPVNGQAHNFSLTFNNMMDHMLHGRFDVDPDIVAGEGFLRDGRVYAYWGIVPALLRLPVLALPNGMNVDVTNISCMTALIIMLSINYKTLVYLIPHLPKNTQWIQACLFVAMTCSGAQICFLRFSLFQEVCFWAIVFGLLFVHWAVRACLNPAQAPKALTWMSVSAGLALLTRVSMGIALYAALALFGLLSIWRGIAMVRTARRGGDGQAAPKVLGHCLAAIAILLFFVGVTAWVNEQRWGNPFTFANYNLYIMNKYFPDRLPRTEAYGLFNFRRIPLGIIYYFIPVWVFKSGQGGLILQDSFHRLVDATEMPPSSFFLTDGFLLLLCSVFLVALVKNHENTGMDKAASLLIILGLCTAPLLMLMAISMNFRYRAEFYPLFMFMGLMGSTVVSRRYAHNLYFRYLCIFLVCVSVVSSYTVMLLYKKSAFGLRWSRPFGQFCGLDKLYPVVVMPPF</sequence>
<keyword evidence="3" id="KW-1185">Reference proteome</keyword>
<name>A0ABT1EYJ0_9PROT</name>
<evidence type="ECO:0000256" key="1">
    <source>
        <dbReference type="SAM" id="Phobius"/>
    </source>
</evidence>
<accession>A0ABT1EYJ0</accession>
<dbReference type="EMBL" id="JAMYZZ010000005">
    <property type="protein sequence ID" value="MCP1258019.1"/>
    <property type="molecule type" value="Genomic_DNA"/>
</dbReference>
<feature type="transmembrane region" description="Helical" evidence="1">
    <location>
        <begin position="407"/>
        <end position="427"/>
    </location>
</feature>
<keyword evidence="1" id="KW-0472">Membrane</keyword>
<feature type="transmembrane region" description="Helical" evidence="1">
    <location>
        <begin position="133"/>
        <end position="153"/>
    </location>
</feature>
<keyword evidence="1" id="KW-0812">Transmembrane</keyword>
<feature type="transmembrane region" description="Helical" evidence="1">
    <location>
        <begin position="75"/>
        <end position="93"/>
    </location>
</feature>
<gene>
    <name evidence="2" type="ORF">NKW50_05380</name>
</gene>
<comment type="caution">
    <text evidence="2">The sequence shown here is derived from an EMBL/GenBank/DDBJ whole genome shotgun (WGS) entry which is preliminary data.</text>
</comment>
<dbReference type="Proteomes" id="UP001523528">
    <property type="component" value="Unassembled WGS sequence"/>
</dbReference>
<feature type="transmembrane region" description="Helical" evidence="1">
    <location>
        <begin position="434"/>
        <end position="454"/>
    </location>
</feature>
<evidence type="ECO:0000313" key="3">
    <source>
        <dbReference type="Proteomes" id="UP001523528"/>
    </source>
</evidence>
<reference evidence="2 3" key="1">
    <citation type="submission" date="2022-06" db="EMBL/GenBank/DDBJ databases">
        <title>Acetobacer genomes from food samples.</title>
        <authorList>
            <person name="Sombolestani A."/>
        </authorList>
    </citation>
    <scope>NUCLEOTIDE SEQUENCE [LARGE SCALE GENOMIC DNA]</scope>
    <source>
        <strain evidence="2 3">R-83285</strain>
    </source>
</reference>
<feature type="transmembrane region" description="Helical" evidence="1">
    <location>
        <begin position="378"/>
        <end position="401"/>
    </location>
</feature>
<feature type="transmembrane region" description="Helical" evidence="1">
    <location>
        <begin position="346"/>
        <end position="366"/>
    </location>
</feature>
<feature type="transmembrane region" description="Helical" evidence="1">
    <location>
        <begin position="12"/>
        <end position="30"/>
    </location>
</feature>
<dbReference type="RefSeq" id="WP_165991119.1">
    <property type="nucleotide sequence ID" value="NZ_JAMYZY010000005.1"/>
</dbReference>
<organism evidence="2 3">
    <name type="scientific">Acetobacter lambici</name>
    <dbReference type="NCBI Taxonomy" id="1332824"/>
    <lineage>
        <taxon>Bacteria</taxon>
        <taxon>Pseudomonadati</taxon>
        <taxon>Pseudomonadota</taxon>
        <taxon>Alphaproteobacteria</taxon>
        <taxon>Acetobacterales</taxon>
        <taxon>Acetobacteraceae</taxon>
        <taxon>Acetobacter</taxon>
    </lineage>
</organism>
<feature type="transmembrane region" description="Helical" evidence="1">
    <location>
        <begin position="160"/>
        <end position="176"/>
    </location>
</feature>